<evidence type="ECO:0000313" key="2">
    <source>
        <dbReference type="EMBL" id="MFK2905289.1"/>
    </source>
</evidence>
<proteinExistence type="predicted"/>
<dbReference type="EMBL" id="JADIKM010000004">
    <property type="protein sequence ID" value="MFK2905289.1"/>
    <property type="molecule type" value="Genomic_DNA"/>
</dbReference>
<keyword evidence="1" id="KW-0732">Signal</keyword>
<feature type="signal peptide" evidence="1">
    <location>
        <begin position="1"/>
        <end position="22"/>
    </location>
</feature>
<comment type="caution">
    <text evidence="2">The sequence shown here is derived from an EMBL/GenBank/DDBJ whole genome shotgun (WGS) entry which is preliminary data.</text>
</comment>
<feature type="chain" id="PRO_5045616981" evidence="1">
    <location>
        <begin position="23"/>
        <end position="201"/>
    </location>
</feature>
<name>A0ABW8JXX1_9GAMM</name>
<dbReference type="RefSeq" id="WP_404634650.1">
    <property type="nucleotide sequence ID" value="NZ_JADIKM010000004.1"/>
</dbReference>
<reference evidence="2 3" key="1">
    <citation type="submission" date="2020-10" db="EMBL/GenBank/DDBJ databases">
        <title>Phylogeny of dyella-like bacteria.</title>
        <authorList>
            <person name="Fu J."/>
        </authorList>
    </citation>
    <scope>NUCLEOTIDE SEQUENCE [LARGE SCALE GENOMIC DNA]</scope>
    <source>
        <strain evidence="2 3">Gsoil3046</strain>
    </source>
</reference>
<dbReference type="Proteomes" id="UP001620460">
    <property type="component" value="Unassembled WGS sequence"/>
</dbReference>
<gene>
    <name evidence="2" type="ORF">ISP17_15100</name>
</gene>
<evidence type="ECO:0000313" key="3">
    <source>
        <dbReference type="Proteomes" id="UP001620460"/>
    </source>
</evidence>
<organism evidence="2 3">
    <name type="scientific">Dyella ginsengisoli</name>
    <dbReference type="NCBI Taxonomy" id="363848"/>
    <lineage>
        <taxon>Bacteria</taxon>
        <taxon>Pseudomonadati</taxon>
        <taxon>Pseudomonadota</taxon>
        <taxon>Gammaproteobacteria</taxon>
        <taxon>Lysobacterales</taxon>
        <taxon>Rhodanobacteraceae</taxon>
        <taxon>Dyella</taxon>
    </lineage>
</organism>
<evidence type="ECO:0000256" key="1">
    <source>
        <dbReference type="SAM" id="SignalP"/>
    </source>
</evidence>
<keyword evidence="3" id="KW-1185">Reference proteome</keyword>
<accession>A0ABW8JXX1</accession>
<protein>
    <submittedName>
        <fullName evidence="2">Uncharacterized protein</fullName>
    </submittedName>
</protein>
<sequence length="201" mass="22001">MASMKRMALIPMLFLVLGPAAAQHATVWYNDRALRQQLDTSVTSFFGSEKGQFVVLRGHHVPGVDRGLLATQFLGVFDGVPQDREATGHGYTLYGGCQPHNCAVTAAVLTTPNGTVIDAAALIHWRCGRPDLPMDSPQAAKGEPFRVGGCDDLQHPTVTMFFARRAAVDEQKVQDLKDWAAKRLSDIGGYRKTRYVTVAFK</sequence>